<gene>
    <name evidence="1" type="ORF">DFP90_102201</name>
</gene>
<dbReference type="Proteomes" id="UP000256845">
    <property type="component" value="Unassembled WGS sequence"/>
</dbReference>
<dbReference type="RefSeq" id="WP_115935735.1">
    <property type="nucleotide sequence ID" value="NZ_QRDW01000002.1"/>
</dbReference>
<comment type="caution">
    <text evidence="1">The sequence shown here is derived from an EMBL/GenBank/DDBJ whole genome shotgun (WGS) entry which is preliminary data.</text>
</comment>
<accession>A0A3D9HRP6</accession>
<keyword evidence="2" id="KW-1185">Reference proteome</keyword>
<dbReference type="AlphaFoldDB" id="A0A3D9HRP6"/>
<proteinExistence type="predicted"/>
<protein>
    <submittedName>
        <fullName evidence="1">Uncharacterized protein</fullName>
    </submittedName>
</protein>
<evidence type="ECO:0000313" key="2">
    <source>
        <dbReference type="Proteomes" id="UP000256845"/>
    </source>
</evidence>
<reference evidence="1 2" key="1">
    <citation type="submission" date="2018-07" db="EMBL/GenBank/DDBJ databases">
        <title>Genomic Encyclopedia of Type Strains, Phase III (KMG-III): the genomes of soil and plant-associated and newly described type strains.</title>
        <authorList>
            <person name="Whitman W."/>
        </authorList>
    </citation>
    <scope>NUCLEOTIDE SEQUENCE [LARGE SCALE GENOMIC DNA]</scope>
    <source>
        <strain evidence="1 2">CECT 8488</strain>
    </source>
</reference>
<sequence length="198" mass="21620">MTSIVDVWNLALAMLAQDEEMTDPQDRSTKAGRLCGRFWPQVRDEVLQAGAWACVTKRASLAADGNPVAFQHSGRTRFPLPSDCVRPLALSQDGEATGAPVPFEREGRSLLVAAQAPLFIRYISRDVPVNAWDAELIHAASSLLAKYLAVPLTGKNSERDRMEVEAQKALILAEVRDAKSAQPPDVMPGGWLDARGER</sequence>
<name>A0A3D9HRP6_9PROT</name>
<dbReference type="EMBL" id="QRDW01000002">
    <property type="protein sequence ID" value="RED52183.1"/>
    <property type="molecule type" value="Genomic_DNA"/>
</dbReference>
<dbReference type="OrthoDB" id="8265650at2"/>
<organism evidence="1 2">
    <name type="scientific">Aestuariispira insulae</name>
    <dbReference type="NCBI Taxonomy" id="1461337"/>
    <lineage>
        <taxon>Bacteria</taxon>
        <taxon>Pseudomonadati</taxon>
        <taxon>Pseudomonadota</taxon>
        <taxon>Alphaproteobacteria</taxon>
        <taxon>Rhodospirillales</taxon>
        <taxon>Kiloniellaceae</taxon>
        <taxon>Aestuariispira</taxon>
    </lineage>
</organism>
<evidence type="ECO:0000313" key="1">
    <source>
        <dbReference type="EMBL" id="RED52183.1"/>
    </source>
</evidence>